<dbReference type="Proteomes" id="UP001138997">
    <property type="component" value="Unassembled WGS sequence"/>
</dbReference>
<dbReference type="SUPFAM" id="SSF53474">
    <property type="entry name" value="alpha/beta-Hydrolases"/>
    <property type="match status" value="1"/>
</dbReference>
<dbReference type="EMBL" id="JAJOMB010000009">
    <property type="protein sequence ID" value="MCD5312798.1"/>
    <property type="molecule type" value="Genomic_DNA"/>
</dbReference>
<comment type="caution">
    <text evidence="2">The sequence shown here is derived from an EMBL/GenBank/DDBJ whole genome shotgun (WGS) entry which is preliminary data.</text>
</comment>
<dbReference type="PANTHER" id="PTHR43194">
    <property type="entry name" value="HYDROLASE ALPHA/BETA FOLD FAMILY"/>
    <property type="match status" value="1"/>
</dbReference>
<keyword evidence="2" id="KW-0378">Hydrolase</keyword>
<dbReference type="Gene3D" id="3.40.50.1820">
    <property type="entry name" value="alpha/beta hydrolase"/>
    <property type="match status" value="1"/>
</dbReference>
<dbReference type="InterPro" id="IPR050228">
    <property type="entry name" value="Carboxylesterase_BioH"/>
</dbReference>
<dbReference type="PANTHER" id="PTHR43194:SF2">
    <property type="entry name" value="PEROXISOMAL MEMBRANE PROTEIN LPX1"/>
    <property type="match status" value="1"/>
</dbReference>
<dbReference type="AlphaFoldDB" id="A0A9X1NGQ2"/>
<reference evidence="2" key="1">
    <citation type="submission" date="2021-11" db="EMBL/GenBank/DDBJ databases">
        <title>Streptomyces corallinus and Kineosporia corallina sp. nov., two new coral-derived marine actinobacteria.</title>
        <authorList>
            <person name="Buangrab K."/>
            <person name="Sutthacheep M."/>
            <person name="Yeemin T."/>
            <person name="Harunari E."/>
            <person name="Igarashi Y."/>
            <person name="Sripreechasak P."/>
            <person name="Kanchanasin P."/>
            <person name="Tanasupawat S."/>
            <person name="Phongsopitanun W."/>
        </authorList>
    </citation>
    <scope>NUCLEOTIDE SEQUENCE</scope>
    <source>
        <strain evidence="2">JCM 31032</strain>
    </source>
</reference>
<evidence type="ECO:0000313" key="2">
    <source>
        <dbReference type="EMBL" id="MCD5312798.1"/>
    </source>
</evidence>
<sequence length="266" mass="29524">MSRPDTVVLVHGLWVTPRSWEEWIPYYQAKGLNVIAPAYPGFDIEVEALRENPDVIAGLTVPDTLDHLESVIRGVENPPIIMGHSFGGTLTQLLLARGLGAAGVVIDSAPTEGVRVVPVSQTRSLFPALKNPANRKRAFAFTAEQWHYAFANTLTAEESKVTHDRYAIAAPGHWIFEYGLFANFKPGHQDTWVDYSADRAPLLFIAGEKDHIMPPSVNRSNAEHYKKSPAVTEYFEFPGRDHWTCGAPGWEGVADHALEWALKNAR</sequence>
<feature type="domain" description="AB hydrolase-1" evidence="1">
    <location>
        <begin position="7"/>
        <end position="244"/>
    </location>
</feature>
<proteinExistence type="predicted"/>
<keyword evidence="3" id="KW-1185">Reference proteome</keyword>
<name>A0A9X1NGQ2_9ACTN</name>
<dbReference type="InterPro" id="IPR029058">
    <property type="entry name" value="AB_hydrolase_fold"/>
</dbReference>
<accession>A0A9X1NGQ2</accession>
<dbReference type="GO" id="GO:0016787">
    <property type="term" value="F:hydrolase activity"/>
    <property type="evidence" value="ECO:0007669"/>
    <property type="project" value="UniProtKB-KW"/>
</dbReference>
<evidence type="ECO:0000259" key="1">
    <source>
        <dbReference type="Pfam" id="PF12697"/>
    </source>
</evidence>
<gene>
    <name evidence="2" type="ORF">LR394_17975</name>
</gene>
<dbReference type="Pfam" id="PF12697">
    <property type="entry name" value="Abhydrolase_6"/>
    <property type="match status" value="1"/>
</dbReference>
<dbReference type="RefSeq" id="WP_231443389.1">
    <property type="nucleotide sequence ID" value="NZ_JAJOMB010000009.1"/>
</dbReference>
<protein>
    <submittedName>
        <fullName evidence="2">Alpha/beta hydrolase</fullName>
    </submittedName>
</protein>
<evidence type="ECO:0000313" key="3">
    <source>
        <dbReference type="Proteomes" id="UP001138997"/>
    </source>
</evidence>
<organism evidence="2 3">
    <name type="scientific">Kineosporia babensis</name>
    <dbReference type="NCBI Taxonomy" id="499548"/>
    <lineage>
        <taxon>Bacteria</taxon>
        <taxon>Bacillati</taxon>
        <taxon>Actinomycetota</taxon>
        <taxon>Actinomycetes</taxon>
        <taxon>Kineosporiales</taxon>
        <taxon>Kineosporiaceae</taxon>
        <taxon>Kineosporia</taxon>
    </lineage>
</organism>
<dbReference type="InterPro" id="IPR000073">
    <property type="entry name" value="AB_hydrolase_1"/>
</dbReference>